<sequence length="351" mass="38713">MIKKQNFGTLSNGQNVEQYTLTNENGVSADILTLGGILRRFHVPTKLQSTDIVLGFDTLEEYVNDQSYLGTLVGRYANRINQGKFSLNGADYQVDVNQNGNCLHGGANGFNSYVWQATVLPDSNAPSLALEMLSHDGDQGFPGNIEVKAIYSLTHQNRLKIEYFARSDQDTIFNPTNHAYFNLAGQNSGDVTQHKISIEAGRYTPTDSNAIPTGELATVDATPFDFRTPTTIADVLALTHQQLEYGNGLDHNLCLDHFISEQKDALYAGNAICAESGIEMKVYTSMPGMQIFTANHFADMPGKDGAIYQAHQGVCFESQFYPDTPNHGNFPSAELKANQDFYSVTEYEVIF</sequence>
<dbReference type="PROSITE" id="PS00545">
    <property type="entry name" value="ALDOSE_1_EPIMERASE"/>
    <property type="match status" value="1"/>
</dbReference>
<dbReference type="Proteomes" id="UP001521137">
    <property type="component" value="Unassembled WGS sequence"/>
</dbReference>
<evidence type="ECO:0000256" key="1">
    <source>
        <dbReference type="ARBA" id="ARBA00001614"/>
    </source>
</evidence>
<dbReference type="CDD" id="cd09019">
    <property type="entry name" value="galactose_mutarotase_like"/>
    <property type="match status" value="1"/>
</dbReference>
<evidence type="ECO:0000256" key="8">
    <source>
        <dbReference type="PIRNR" id="PIRNR005096"/>
    </source>
</evidence>
<dbReference type="EC" id="5.1.3.3" evidence="4 8"/>
<dbReference type="InterPro" id="IPR015443">
    <property type="entry name" value="Aldose_1-epimerase"/>
</dbReference>
<keyword evidence="10" id="KW-1185">Reference proteome</keyword>
<evidence type="ECO:0000256" key="7">
    <source>
        <dbReference type="ARBA" id="ARBA00023277"/>
    </source>
</evidence>
<dbReference type="PANTHER" id="PTHR10091">
    <property type="entry name" value="ALDOSE-1-EPIMERASE"/>
    <property type="match status" value="1"/>
</dbReference>
<organism evidence="9 10">
    <name type="scientific">Paraglaciecola algarum</name>
    <dbReference type="NCBI Taxonomy" id="3050085"/>
    <lineage>
        <taxon>Bacteria</taxon>
        <taxon>Pseudomonadati</taxon>
        <taxon>Pseudomonadota</taxon>
        <taxon>Gammaproteobacteria</taxon>
        <taxon>Alteromonadales</taxon>
        <taxon>Alteromonadaceae</taxon>
        <taxon>Paraglaciecola</taxon>
    </lineage>
</organism>
<evidence type="ECO:0000256" key="2">
    <source>
        <dbReference type="ARBA" id="ARBA00005028"/>
    </source>
</evidence>
<dbReference type="InterPro" id="IPR018052">
    <property type="entry name" value="Ald1_epimerase_CS"/>
</dbReference>
<dbReference type="NCBIfam" id="NF008277">
    <property type="entry name" value="PRK11055.1"/>
    <property type="match status" value="1"/>
</dbReference>
<accession>A0ABS9D756</accession>
<evidence type="ECO:0000313" key="9">
    <source>
        <dbReference type="EMBL" id="MCF2948610.1"/>
    </source>
</evidence>
<evidence type="ECO:0000256" key="6">
    <source>
        <dbReference type="ARBA" id="ARBA00023235"/>
    </source>
</evidence>
<dbReference type="RefSeq" id="WP_235312507.1">
    <property type="nucleotide sequence ID" value="NZ_JAKGAS010000005.1"/>
</dbReference>
<dbReference type="EMBL" id="JAKGAS010000005">
    <property type="protein sequence ID" value="MCF2948610.1"/>
    <property type="molecule type" value="Genomic_DNA"/>
</dbReference>
<proteinExistence type="inferred from homology"/>
<name>A0ABS9D756_9ALTE</name>
<comment type="catalytic activity">
    <reaction evidence="1 8">
        <text>alpha-D-glucose = beta-D-glucose</text>
        <dbReference type="Rhea" id="RHEA:10264"/>
        <dbReference type="ChEBI" id="CHEBI:15903"/>
        <dbReference type="ChEBI" id="CHEBI:17925"/>
        <dbReference type="EC" id="5.1.3.3"/>
    </reaction>
</comment>
<dbReference type="InterPro" id="IPR011013">
    <property type="entry name" value="Gal_mutarotase_sf_dom"/>
</dbReference>
<dbReference type="InterPro" id="IPR047215">
    <property type="entry name" value="Galactose_mutarotase-like"/>
</dbReference>
<evidence type="ECO:0000313" key="10">
    <source>
        <dbReference type="Proteomes" id="UP001521137"/>
    </source>
</evidence>
<evidence type="ECO:0000256" key="5">
    <source>
        <dbReference type="ARBA" id="ARBA00014165"/>
    </source>
</evidence>
<evidence type="ECO:0000256" key="3">
    <source>
        <dbReference type="ARBA" id="ARBA00006206"/>
    </source>
</evidence>
<gene>
    <name evidence="9" type="ORF">L0668_10875</name>
</gene>
<dbReference type="SUPFAM" id="SSF74650">
    <property type="entry name" value="Galactose mutarotase-like"/>
    <property type="match status" value="1"/>
</dbReference>
<comment type="caution">
    <text evidence="9">The sequence shown here is derived from an EMBL/GenBank/DDBJ whole genome shotgun (WGS) entry which is preliminary data.</text>
</comment>
<dbReference type="PANTHER" id="PTHR10091:SF0">
    <property type="entry name" value="GALACTOSE MUTAROTASE"/>
    <property type="match status" value="1"/>
</dbReference>
<evidence type="ECO:0000256" key="4">
    <source>
        <dbReference type="ARBA" id="ARBA00013185"/>
    </source>
</evidence>
<comment type="pathway">
    <text evidence="2 8">Carbohydrate metabolism; hexose metabolism.</text>
</comment>
<dbReference type="Gene3D" id="2.70.98.10">
    <property type="match status" value="1"/>
</dbReference>
<dbReference type="PIRSF" id="PIRSF005096">
    <property type="entry name" value="GALM"/>
    <property type="match status" value="1"/>
</dbReference>
<protein>
    <recommendedName>
        <fullName evidence="5 8">Aldose 1-epimerase</fullName>
        <ecNumber evidence="4 8">5.1.3.3</ecNumber>
    </recommendedName>
</protein>
<comment type="similarity">
    <text evidence="3 8">Belongs to the aldose epimerase family.</text>
</comment>
<dbReference type="InterPro" id="IPR008183">
    <property type="entry name" value="Aldose_1/G6P_1-epimerase"/>
</dbReference>
<dbReference type="Pfam" id="PF01263">
    <property type="entry name" value="Aldose_epim"/>
    <property type="match status" value="1"/>
</dbReference>
<dbReference type="InterPro" id="IPR014718">
    <property type="entry name" value="GH-type_carb-bd"/>
</dbReference>
<reference evidence="9 10" key="1">
    <citation type="submission" date="2022-01" db="EMBL/GenBank/DDBJ databases">
        <title>Paraglaciecola sp. G1-23.</title>
        <authorList>
            <person name="Jin M.S."/>
            <person name="Han D.M."/>
            <person name="Kim H.M."/>
            <person name="Jeon C.O."/>
        </authorList>
    </citation>
    <scope>NUCLEOTIDE SEQUENCE [LARGE SCALE GENOMIC DNA]</scope>
    <source>
        <strain evidence="9 10">G1-23</strain>
    </source>
</reference>
<keyword evidence="7 8" id="KW-0119">Carbohydrate metabolism</keyword>
<keyword evidence="6 8" id="KW-0413">Isomerase</keyword>